<dbReference type="FunFam" id="2.60.40.10:FF:000013">
    <property type="entry name" value="cell adhesion molecule 1 isoform X1"/>
    <property type="match status" value="1"/>
</dbReference>
<dbReference type="InterPro" id="IPR001634">
    <property type="entry name" value="Adenosn_rcpt"/>
</dbReference>
<dbReference type="Pfam" id="PF00001">
    <property type="entry name" value="7tm_1"/>
    <property type="match status" value="1"/>
</dbReference>
<name>A0AAD1WR57_PELCU</name>
<dbReference type="FunFam" id="1.10.10.10:FF:000255">
    <property type="entry name" value="40S ribosomal protein S19"/>
    <property type="match status" value="1"/>
</dbReference>
<dbReference type="GO" id="GO:0005634">
    <property type="term" value="C:nucleus"/>
    <property type="evidence" value="ECO:0007669"/>
    <property type="project" value="UniProtKB-SubCell"/>
</dbReference>
<dbReference type="Proteomes" id="UP001295444">
    <property type="component" value="Chromosome 10"/>
</dbReference>
<dbReference type="SMART" id="SM00408">
    <property type="entry name" value="IGc2"/>
    <property type="match status" value="2"/>
</dbReference>
<dbReference type="PROSITE" id="PS50835">
    <property type="entry name" value="IG_LIKE"/>
    <property type="match status" value="3"/>
</dbReference>
<feature type="domain" description="G-protein coupled receptors family 1 profile" evidence="20">
    <location>
        <begin position="1"/>
        <end position="252"/>
    </location>
</feature>
<evidence type="ECO:0000256" key="9">
    <source>
        <dbReference type="ARBA" id="ARBA00022737"/>
    </source>
</evidence>
<dbReference type="InterPro" id="IPR013106">
    <property type="entry name" value="Ig_V-set"/>
</dbReference>
<keyword evidence="6" id="KW-0963">Cytoplasm</keyword>
<dbReference type="PANTHER" id="PTHR45889">
    <property type="entry name" value="IG-LIKE DOMAIN-CONTAINING PROTEIN"/>
    <property type="match status" value="1"/>
</dbReference>
<evidence type="ECO:0000256" key="1">
    <source>
        <dbReference type="ARBA" id="ARBA00004123"/>
    </source>
</evidence>
<feature type="transmembrane region" description="Helical" evidence="19">
    <location>
        <begin position="196"/>
        <end position="214"/>
    </location>
</feature>
<dbReference type="SUPFAM" id="SSF81321">
    <property type="entry name" value="Family A G protein-coupled receptor-like"/>
    <property type="match status" value="1"/>
</dbReference>
<evidence type="ECO:0000256" key="10">
    <source>
        <dbReference type="ARBA" id="ARBA00022980"/>
    </source>
</evidence>
<keyword evidence="9" id="KW-0677">Repeat</keyword>
<proteinExistence type="inferred from homology"/>
<evidence type="ECO:0000313" key="22">
    <source>
        <dbReference type="EMBL" id="CAH2318795.1"/>
    </source>
</evidence>
<protein>
    <recommendedName>
        <fullName evidence="17">Small ribosomal subunit protein eS19</fullName>
    </recommendedName>
    <alternativeName>
        <fullName evidence="18">40S ribosomal protein S19</fullName>
    </alternativeName>
</protein>
<evidence type="ECO:0000313" key="23">
    <source>
        <dbReference type="Proteomes" id="UP001295444"/>
    </source>
</evidence>
<evidence type="ECO:0000256" key="17">
    <source>
        <dbReference type="ARBA" id="ARBA00035143"/>
    </source>
</evidence>
<comment type="similarity">
    <text evidence="5">Belongs to the eukaryotic ribosomal protein eS19 family.</text>
</comment>
<keyword evidence="19" id="KW-0297">G-protein coupled receptor</keyword>
<evidence type="ECO:0000256" key="7">
    <source>
        <dbReference type="ARBA" id="ARBA00022692"/>
    </source>
</evidence>
<keyword evidence="15" id="KW-0687">Ribonucleoprotein</keyword>
<feature type="transmembrane region" description="Helical" evidence="19">
    <location>
        <begin position="21"/>
        <end position="44"/>
    </location>
</feature>
<dbReference type="InterPro" id="IPR017452">
    <property type="entry name" value="GPCR_Rhodpsn_7TM"/>
</dbReference>
<dbReference type="InterPro" id="IPR036179">
    <property type="entry name" value="Ig-like_dom_sf"/>
</dbReference>
<dbReference type="Pfam" id="PF01090">
    <property type="entry name" value="Ribosomal_S19e"/>
    <property type="match status" value="1"/>
</dbReference>
<keyword evidence="19" id="KW-0325">Glycoprotein</keyword>
<dbReference type="PRINTS" id="PR00424">
    <property type="entry name" value="ADENOSINER"/>
</dbReference>
<keyword evidence="23" id="KW-1185">Reference proteome</keyword>
<dbReference type="PRINTS" id="PR00237">
    <property type="entry name" value="GPCRRHODOPSN"/>
</dbReference>
<sequence>MNLLVCVTVYLHKELRSATNFLLVSLAAADIGVGALAIPFSIILSMEYMFGFYTCLFITCFPLVTTQFSILLLLLIAINTHLKIRLPNSYSLYVTNRSLVLAVIVCFFISCLVGFSPMMGWNQFQQNNEVSRSNNTQGNNLGSCTLTAVFSPEYLVYFVFFGCTLLPLCLMLAIYADLFRVVRGHLRSPKKWESHMAWTLLLLVGIFCLCWIPLNAINSLRLLCHSCIVPEQVICLAVLLSHMNSFANPLVYALRKKDFGAAFRSGHLGALVTSPRNPSSAHGRPRWSLFPSRLHREKMPGVTVKDVNQQEFVRALSAFLKKSGKLKVPEWVDTVKLAKHKELAPYDENWFYTRAASTVRHLYLRGGAGVGSMTKMYGGRQRNGVMPSHFSRGSKSVARRVLQALESLKMVEKDPNGGRRLTPQGQRDLDRIAGQVAAATCVVPVFSQEVQAENVTVTEGGTAEISCQLHQYDGSIVVIQNPVRQTLFFNGTRALKDERFQLIEFNQKLVKIHLLNAKLDDEGGYFCQLYTEDTHHQIATLTVIVPPENPLVEVSEQAVEGGEVELTCIAPRTKPAATLTWRRDRRELRGFASKQENGKTFSITNTIRFPVERRDNGEIVTCEASHPALKGQKKQTQYVLDVQYSPTARIQASQAVVREGDELHLKCDVTGNPRPAEIIWSRLNDSLPERAQIQGDLLTFSSLSLQDNGTYSCQVSNKHGRSSDQYVLVVYDPGAIIEAQTQVPYAVIGGILALLVFLVICVLIVMVWCSVRQKGSYLTHEASGLDEHGEAREAFLNGGENHKRKEEFFI</sequence>
<dbReference type="InterPro" id="IPR036390">
    <property type="entry name" value="WH_DNA-bd_sf"/>
</dbReference>
<dbReference type="GO" id="GO:0044291">
    <property type="term" value="C:cell-cell contact zone"/>
    <property type="evidence" value="ECO:0007669"/>
    <property type="project" value="TreeGrafter"/>
</dbReference>
<evidence type="ECO:0000256" key="4">
    <source>
        <dbReference type="ARBA" id="ARBA00007810"/>
    </source>
</evidence>
<evidence type="ECO:0000259" key="21">
    <source>
        <dbReference type="PROSITE" id="PS50835"/>
    </source>
</evidence>
<feature type="domain" description="Ig-like" evidence="21">
    <location>
        <begin position="547"/>
        <end position="639"/>
    </location>
</feature>
<dbReference type="PROSITE" id="PS00628">
    <property type="entry name" value="RIBOSOMAL_S19E"/>
    <property type="match status" value="1"/>
</dbReference>
<dbReference type="InterPro" id="IPR013783">
    <property type="entry name" value="Ig-like_fold"/>
</dbReference>
<evidence type="ECO:0000256" key="16">
    <source>
        <dbReference type="ARBA" id="ARBA00023319"/>
    </source>
</evidence>
<keyword evidence="13 19" id="KW-1015">Disulfide bond</keyword>
<dbReference type="GO" id="GO:1990904">
    <property type="term" value="C:ribonucleoprotein complex"/>
    <property type="evidence" value="ECO:0007669"/>
    <property type="project" value="UniProtKB-KW"/>
</dbReference>
<evidence type="ECO:0000256" key="6">
    <source>
        <dbReference type="ARBA" id="ARBA00022490"/>
    </source>
</evidence>
<keyword evidence="11 19" id="KW-1133">Transmembrane helix</keyword>
<feature type="domain" description="Ig-like" evidence="21">
    <location>
        <begin position="444"/>
        <end position="542"/>
    </location>
</feature>
<dbReference type="InterPro" id="IPR003598">
    <property type="entry name" value="Ig_sub2"/>
</dbReference>
<dbReference type="PROSITE" id="PS50262">
    <property type="entry name" value="G_PROTEIN_RECEP_F1_2"/>
    <property type="match status" value="1"/>
</dbReference>
<evidence type="ECO:0000256" key="11">
    <source>
        <dbReference type="ARBA" id="ARBA00022989"/>
    </source>
</evidence>
<evidence type="ECO:0000256" key="3">
    <source>
        <dbReference type="ARBA" id="ARBA00004496"/>
    </source>
</evidence>
<evidence type="ECO:0000256" key="19">
    <source>
        <dbReference type="RuleBase" id="RU201114"/>
    </source>
</evidence>
<feature type="transmembrane region" description="Helical" evidence="19">
    <location>
        <begin position="745"/>
        <end position="769"/>
    </location>
</feature>
<keyword evidence="12 19" id="KW-0472">Membrane</keyword>
<dbReference type="InterPro" id="IPR013162">
    <property type="entry name" value="CD80_C2-set"/>
</dbReference>
<evidence type="ECO:0000256" key="13">
    <source>
        <dbReference type="ARBA" id="ARBA00023157"/>
    </source>
</evidence>
<dbReference type="SUPFAM" id="SSF46785">
    <property type="entry name" value="Winged helix' DNA-binding domain"/>
    <property type="match status" value="1"/>
</dbReference>
<keyword evidence="19" id="KW-1003">Cell membrane</keyword>
<dbReference type="SMART" id="SM00294">
    <property type="entry name" value="4.1m"/>
    <property type="match status" value="1"/>
</dbReference>
<dbReference type="Gene3D" id="2.60.40.10">
    <property type="entry name" value="Immunoglobulins"/>
    <property type="match status" value="3"/>
</dbReference>
<feature type="transmembrane region" description="Helical" evidence="19">
    <location>
        <begin position="154"/>
        <end position="175"/>
    </location>
</feature>
<keyword evidence="16" id="KW-0393">Immunoglobulin domain</keyword>
<keyword evidence="8" id="KW-0732">Signal</keyword>
<evidence type="ECO:0000256" key="15">
    <source>
        <dbReference type="ARBA" id="ARBA00023274"/>
    </source>
</evidence>
<dbReference type="GO" id="GO:0007156">
    <property type="term" value="P:homophilic cell adhesion via plasma membrane adhesion molecules"/>
    <property type="evidence" value="ECO:0007669"/>
    <property type="project" value="TreeGrafter"/>
</dbReference>
<dbReference type="InterPro" id="IPR003585">
    <property type="entry name" value="Neurexin-like"/>
</dbReference>
<dbReference type="AlphaFoldDB" id="A0AAD1WR57"/>
<organism evidence="22 23">
    <name type="scientific">Pelobates cultripes</name>
    <name type="common">Western spadefoot toad</name>
    <dbReference type="NCBI Taxonomy" id="61616"/>
    <lineage>
        <taxon>Eukaryota</taxon>
        <taxon>Metazoa</taxon>
        <taxon>Chordata</taxon>
        <taxon>Craniata</taxon>
        <taxon>Vertebrata</taxon>
        <taxon>Euteleostomi</taxon>
        <taxon>Amphibia</taxon>
        <taxon>Batrachia</taxon>
        <taxon>Anura</taxon>
        <taxon>Pelobatoidea</taxon>
        <taxon>Pelobatidae</taxon>
        <taxon>Pelobates</taxon>
    </lineage>
</organism>
<dbReference type="Pfam" id="PF08205">
    <property type="entry name" value="C2-set_2"/>
    <property type="match status" value="1"/>
</dbReference>
<dbReference type="GO" id="GO:0022626">
    <property type="term" value="C:cytosolic ribosome"/>
    <property type="evidence" value="ECO:0007669"/>
    <property type="project" value="UniProtKB-ARBA"/>
</dbReference>
<dbReference type="InterPro" id="IPR003599">
    <property type="entry name" value="Ig_sub"/>
</dbReference>
<feature type="domain" description="Ig-like" evidence="21">
    <location>
        <begin position="646"/>
        <end position="729"/>
    </location>
</feature>
<dbReference type="EMBL" id="OW240921">
    <property type="protein sequence ID" value="CAH2318795.1"/>
    <property type="molecule type" value="Genomic_DNA"/>
</dbReference>
<evidence type="ECO:0000256" key="12">
    <source>
        <dbReference type="ARBA" id="ARBA00023136"/>
    </source>
</evidence>
<dbReference type="PANTHER" id="PTHR45889:SF3">
    <property type="entry name" value="CELL ADHESION MOLECULE 4"/>
    <property type="match status" value="1"/>
</dbReference>
<dbReference type="InterPro" id="IPR001266">
    <property type="entry name" value="Ribosomal_eS19"/>
</dbReference>
<evidence type="ECO:0000256" key="18">
    <source>
        <dbReference type="ARBA" id="ARBA00035466"/>
    </source>
</evidence>
<keyword evidence="19" id="KW-0675">Receptor</keyword>
<feature type="transmembrane region" description="Helical" evidence="19">
    <location>
        <begin position="50"/>
        <end position="78"/>
    </location>
</feature>
<evidence type="ECO:0000256" key="5">
    <source>
        <dbReference type="ARBA" id="ARBA00010014"/>
    </source>
</evidence>
<accession>A0AAD1WR57</accession>
<dbReference type="SMART" id="SM01413">
    <property type="entry name" value="Ribosomal_S19e"/>
    <property type="match status" value="1"/>
</dbReference>
<dbReference type="GO" id="GO:0043184">
    <property type="term" value="F:vascular endothelial growth factor receptor 2 binding"/>
    <property type="evidence" value="ECO:0007669"/>
    <property type="project" value="TreeGrafter"/>
</dbReference>
<gene>
    <name evidence="22" type="ORF">PECUL_23A023474</name>
</gene>
<comment type="similarity">
    <text evidence="19">Belongs to the G-protein coupled receptor 1 family.</text>
</comment>
<dbReference type="InterPro" id="IPR018277">
    <property type="entry name" value="Ribosomal_eS19_CS"/>
</dbReference>
<dbReference type="InterPro" id="IPR007110">
    <property type="entry name" value="Ig-like_dom"/>
</dbReference>
<keyword evidence="14" id="KW-0539">Nucleus</keyword>
<dbReference type="InterPro" id="IPR036388">
    <property type="entry name" value="WH-like_DNA-bd_sf"/>
</dbReference>
<dbReference type="Gene3D" id="1.20.1070.10">
    <property type="entry name" value="Rhodopsin 7-helix transmembrane proteins"/>
    <property type="match status" value="1"/>
</dbReference>
<comment type="similarity">
    <text evidence="4">Belongs to the nectin family.</text>
</comment>
<keyword evidence="10" id="KW-0689">Ribosomal protein</keyword>
<comment type="subcellular location">
    <subcellularLocation>
        <location evidence="19">Cell membrane</location>
        <topology evidence="19">Multi-pass membrane protein</topology>
    </subcellularLocation>
    <subcellularLocation>
        <location evidence="3">Cytoplasm</location>
    </subcellularLocation>
    <subcellularLocation>
        <location evidence="2">Membrane</location>
        <topology evidence="2">Single-pass type I membrane protein</topology>
    </subcellularLocation>
    <subcellularLocation>
        <location evidence="1">Nucleus</location>
    </subcellularLocation>
</comment>
<dbReference type="InterPro" id="IPR000276">
    <property type="entry name" value="GPCR_Rhodpsn"/>
</dbReference>
<reference evidence="22" key="1">
    <citation type="submission" date="2022-03" db="EMBL/GenBank/DDBJ databases">
        <authorList>
            <person name="Alioto T."/>
            <person name="Alioto T."/>
            <person name="Gomez Garrido J."/>
        </authorList>
    </citation>
    <scope>NUCLEOTIDE SEQUENCE</scope>
</reference>
<dbReference type="Pfam" id="PF07686">
    <property type="entry name" value="V-set"/>
    <property type="match status" value="1"/>
</dbReference>
<dbReference type="GO" id="GO:0003735">
    <property type="term" value="F:structural constituent of ribosome"/>
    <property type="evidence" value="ECO:0007669"/>
    <property type="project" value="InterPro"/>
</dbReference>
<dbReference type="SUPFAM" id="SSF48726">
    <property type="entry name" value="Immunoglobulin"/>
    <property type="match status" value="3"/>
</dbReference>
<evidence type="ECO:0000256" key="14">
    <source>
        <dbReference type="ARBA" id="ARBA00023242"/>
    </source>
</evidence>
<evidence type="ECO:0000259" key="20">
    <source>
        <dbReference type="PROSITE" id="PS50262"/>
    </source>
</evidence>
<dbReference type="GO" id="GO:0005886">
    <property type="term" value="C:plasma membrane"/>
    <property type="evidence" value="ECO:0007669"/>
    <property type="project" value="UniProtKB-SubCell"/>
</dbReference>
<dbReference type="GO" id="GO:0035020">
    <property type="term" value="P:regulation of Rac protein signal transduction"/>
    <property type="evidence" value="ECO:0007669"/>
    <property type="project" value="TreeGrafter"/>
</dbReference>
<dbReference type="CDD" id="cd05885">
    <property type="entry name" value="IgI_2_Necl-4"/>
    <property type="match status" value="1"/>
</dbReference>
<dbReference type="GO" id="GO:0061041">
    <property type="term" value="P:regulation of wound healing"/>
    <property type="evidence" value="ECO:0007669"/>
    <property type="project" value="TreeGrafter"/>
</dbReference>
<dbReference type="SMART" id="SM00409">
    <property type="entry name" value="IG"/>
    <property type="match status" value="3"/>
</dbReference>
<dbReference type="GO" id="GO:0001609">
    <property type="term" value="F:G protein-coupled adenosine receptor activity"/>
    <property type="evidence" value="ECO:0007669"/>
    <property type="project" value="UniProtKB-UniRule"/>
</dbReference>
<dbReference type="Gene3D" id="1.10.10.10">
    <property type="entry name" value="Winged helix-like DNA-binding domain superfamily/Winged helix DNA-binding domain"/>
    <property type="match status" value="1"/>
</dbReference>
<dbReference type="Pfam" id="PF13927">
    <property type="entry name" value="Ig_3"/>
    <property type="match status" value="1"/>
</dbReference>
<evidence type="ECO:0000256" key="8">
    <source>
        <dbReference type="ARBA" id="ARBA00022729"/>
    </source>
</evidence>
<evidence type="ECO:0000256" key="2">
    <source>
        <dbReference type="ARBA" id="ARBA00004479"/>
    </source>
</evidence>
<feature type="transmembrane region" description="Helical" evidence="19">
    <location>
        <begin position="99"/>
        <end position="119"/>
    </location>
</feature>
<dbReference type="GO" id="GO:0006412">
    <property type="term" value="P:translation"/>
    <property type="evidence" value="ECO:0007669"/>
    <property type="project" value="InterPro"/>
</dbReference>
<keyword evidence="19" id="KW-0807">Transducer</keyword>
<keyword evidence="7 19" id="KW-0812">Transmembrane</keyword>